<dbReference type="Gene3D" id="1.10.357.10">
    <property type="entry name" value="Tetracycline Repressor, domain 2"/>
    <property type="match status" value="1"/>
</dbReference>
<organism evidence="5 6">
    <name type="scientific">Bradyrhizobium canariense</name>
    <dbReference type="NCBI Taxonomy" id="255045"/>
    <lineage>
        <taxon>Bacteria</taxon>
        <taxon>Pseudomonadati</taxon>
        <taxon>Pseudomonadota</taxon>
        <taxon>Alphaproteobacteria</taxon>
        <taxon>Hyphomicrobiales</taxon>
        <taxon>Nitrobacteraceae</taxon>
        <taxon>Bradyrhizobium</taxon>
    </lineage>
</organism>
<dbReference type="RefSeq" id="WP_100380526.1">
    <property type="nucleotide sequence ID" value="NZ_LT629750.1"/>
</dbReference>
<feature type="domain" description="HTH tetR-type" evidence="4">
    <location>
        <begin position="20"/>
        <end position="79"/>
    </location>
</feature>
<protein>
    <submittedName>
        <fullName evidence="5">Transcriptional regulator, TetR family</fullName>
    </submittedName>
</protein>
<evidence type="ECO:0000259" key="4">
    <source>
        <dbReference type="PROSITE" id="PS50977"/>
    </source>
</evidence>
<evidence type="ECO:0000256" key="2">
    <source>
        <dbReference type="PROSITE-ProRule" id="PRU00335"/>
    </source>
</evidence>
<sequence length="226" mass="26281">MSKKVPPKRARAKQRRLSPDDRRKEFVAKATEFFSEEGFGGGTRDLARRLGVTQPLLYRYFPSKDDLIKEVYRTVYLEPLDASWDKLLSDRSRPLRSRLQEFYSAYTKLIFTRRWLRIYLYSGLKGLDMNRWYVGMVRDKILSRIVRECRHEMGLPAQGKPSAAELELAWVFHGGIFYYGVRKYIYESPVLEDKEQVISDALETFLSGYQRTFASGAARAPVKAVG</sequence>
<dbReference type="SUPFAM" id="SSF46689">
    <property type="entry name" value="Homeodomain-like"/>
    <property type="match status" value="1"/>
</dbReference>
<evidence type="ECO:0000256" key="3">
    <source>
        <dbReference type="SAM" id="MobiDB-lite"/>
    </source>
</evidence>
<keyword evidence="1 2" id="KW-0238">DNA-binding</keyword>
<dbReference type="InterPro" id="IPR001647">
    <property type="entry name" value="HTH_TetR"/>
</dbReference>
<dbReference type="EMBL" id="LT629750">
    <property type="protein sequence ID" value="SDS69065.1"/>
    <property type="molecule type" value="Genomic_DNA"/>
</dbReference>
<keyword evidence="6" id="KW-1185">Reference proteome</keyword>
<accession>A0A1H1U971</accession>
<evidence type="ECO:0000313" key="6">
    <source>
        <dbReference type="Proteomes" id="UP000243904"/>
    </source>
</evidence>
<dbReference type="AlphaFoldDB" id="A0A1H1U971"/>
<dbReference type="PRINTS" id="PR00455">
    <property type="entry name" value="HTHTETR"/>
</dbReference>
<dbReference type="Pfam" id="PF00440">
    <property type="entry name" value="TetR_N"/>
    <property type="match status" value="1"/>
</dbReference>
<dbReference type="GO" id="GO:0003700">
    <property type="term" value="F:DNA-binding transcription factor activity"/>
    <property type="evidence" value="ECO:0007669"/>
    <property type="project" value="TreeGrafter"/>
</dbReference>
<dbReference type="PANTHER" id="PTHR30055:SF181">
    <property type="entry name" value="BLR6905 PROTEIN"/>
    <property type="match status" value="1"/>
</dbReference>
<gene>
    <name evidence="5" type="ORF">SAMN05444158_2867</name>
</gene>
<name>A0A1H1U971_9BRAD</name>
<dbReference type="PROSITE" id="PS50977">
    <property type="entry name" value="HTH_TETR_2"/>
    <property type="match status" value="1"/>
</dbReference>
<feature type="compositionally biased region" description="Basic residues" evidence="3">
    <location>
        <begin position="1"/>
        <end position="16"/>
    </location>
</feature>
<dbReference type="Proteomes" id="UP000243904">
    <property type="component" value="Chromosome I"/>
</dbReference>
<proteinExistence type="predicted"/>
<feature type="DNA-binding region" description="H-T-H motif" evidence="2">
    <location>
        <begin position="42"/>
        <end position="61"/>
    </location>
</feature>
<evidence type="ECO:0000313" key="5">
    <source>
        <dbReference type="EMBL" id="SDS69065.1"/>
    </source>
</evidence>
<dbReference type="PANTHER" id="PTHR30055">
    <property type="entry name" value="HTH-TYPE TRANSCRIPTIONAL REGULATOR RUTR"/>
    <property type="match status" value="1"/>
</dbReference>
<evidence type="ECO:0000256" key="1">
    <source>
        <dbReference type="ARBA" id="ARBA00023125"/>
    </source>
</evidence>
<reference evidence="6" key="1">
    <citation type="submission" date="2016-10" db="EMBL/GenBank/DDBJ databases">
        <authorList>
            <person name="Varghese N."/>
            <person name="Submissions S."/>
        </authorList>
    </citation>
    <scope>NUCLEOTIDE SEQUENCE [LARGE SCALE GENOMIC DNA]</scope>
    <source>
        <strain evidence="6">GAS369</strain>
    </source>
</reference>
<dbReference type="GO" id="GO:0000976">
    <property type="term" value="F:transcription cis-regulatory region binding"/>
    <property type="evidence" value="ECO:0007669"/>
    <property type="project" value="TreeGrafter"/>
</dbReference>
<feature type="region of interest" description="Disordered" evidence="3">
    <location>
        <begin position="1"/>
        <end position="23"/>
    </location>
</feature>
<dbReference type="InterPro" id="IPR050109">
    <property type="entry name" value="HTH-type_TetR-like_transc_reg"/>
</dbReference>
<dbReference type="InterPro" id="IPR009057">
    <property type="entry name" value="Homeodomain-like_sf"/>
</dbReference>